<dbReference type="AlphaFoldDB" id="A0AAW7HEB0"/>
<feature type="domain" description="DUF6998" evidence="1">
    <location>
        <begin position="17"/>
        <end position="72"/>
    </location>
</feature>
<gene>
    <name evidence="2" type="ORF">LU674_005200</name>
</gene>
<dbReference type="EMBL" id="JAJSRF020000001">
    <property type="protein sequence ID" value="MDM3951749.1"/>
    <property type="molecule type" value="Genomic_DNA"/>
</dbReference>
<name>A0AAW7HEB0_9PSED</name>
<protein>
    <recommendedName>
        <fullName evidence="1">DUF6998 domain-containing protein</fullName>
    </recommendedName>
</protein>
<evidence type="ECO:0000259" key="1">
    <source>
        <dbReference type="Pfam" id="PF22522"/>
    </source>
</evidence>
<reference evidence="2" key="1">
    <citation type="submission" date="2023-06" db="EMBL/GenBank/DDBJ databases">
        <title>MBL-encoding genomic islands in Pseudomonas spp. in Poland.</title>
        <authorList>
            <person name="Urbanowicz P."/>
            <person name="Izdebski R."/>
            <person name="Biedrzycka M."/>
            <person name="Gniadkowski M."/>
        </authorList>
    </citation>
    <scope>NUCLEOTIDE SEQUENCE</scope>
    <source>
        <strain evidence="2">NMI5768_13</strain>
    </source>
</reference>
<sequence length="83" mass="9014">MIDLKTEAKIQKASEGLLAAVSQLQSTYPGKPFTLDGRLVGDSEEVVASLAYKLTQNEGLTKLPDAVCYEGEMFRSRPPLARA</sequence>
<dbReference type="Proteomes" id="UP001165439">
    <property type="component" value="Unassembled WGS sequence"/>
</dbReference>
<accession>A0AAW7HEB0</accession>
<proteinExistence type="predicted"/>
<dbReference type="InterPro" id="IPR054267">
    <property type="entry name" value="DUF6998"/>
</dbReference>
<organism evidence="2 3">
    <name type="scientific">Pseudomonas alloputida</name>
    <dbReference type="NCBI Taxonomy" id="1940621"/>
    <lineage>
        <taxon>Bacteria</taxon>
        <taxon>Pseudomonadati</taxon>
        <taxon>Pseudomonadota</taxon>
        <taxon>Gammaproteobacteria</taxon>
        <taxon>Pseudomonadales</taxon>
        <taxon>Pseudomonadaceae</taxon>
        <taxon>Pseudomonas</taxon>
    </lineage>
</organism>
<dbReference type="Pfam" id="PF22522">
    <property type="entry name" value="DUF6998"/>
    <property type="match status" value="1"/>
</dbReference>
<evidence type="ECO:0000313" key="2">
    <source>
        <dbReference type="EMBL" id="MDM3951749.1"/>
    </source>
</evidence>
<comment type="caution">
    <text evidence="2">The sequence shown here is derived from an EMBL/GenBank/DDBJ whole genome shotgun (WGS) entry which is preliminary data.</text>
</comment>
<evidence type="ECO:0000313" key="3">
    <source>
        <dbReference type="Proteomes" id="UP001165439"/>
    </source>
</evidence>